<organism evidence="1">
    <name type="scientific">mine drainage metagenome</name>
    <dbReference type="NCBI Taxonomy" id="410659"/>
    <lineage>
        <taxon>unclassified sequences</taxon>
        <taxon>metagenomes</taxon>
        <taxon>ecological metagenomes</taxon>
    </lineage>
</organism>
<accession>E6QX54</accession>
<dbReference type="EMBL" id="CABR01000171">
    <property type="protein sequence ID" value="CBI11828.1"/>
    <property type="molecule type" value="Genomic_DNA"/>
</dbReference>
<gene>
    <name evidence="1" type="ORF">CARN7_2676</name>
</gene>
<dbReference type="AlphaFoldDB" id="E6QX54"/>
<sequence length="48" mass="5749">MNTDQFKCTLRILQNLDKHSRWYSLNIWLTTLNMETECRLFGFSGHKG</sequence>
<comment type="caution">
    <text evidence="1">The sequence shown here is derived from an EMBL/GenBank/DDBJ whole genome shotgun (WGS) entry which is preliminary data.</text>
</comment>
<proteinExistence type="predicted"/>
<evidence type="ECO:0000313" key="1">
    <source>
        <dbReference type="EMBL" id="CBI11828.1"/>
    </source>
</evidence>
<reference evidence="1" key="1">
    <citation type="submission" date="2009-10" db="EMBL/GenBank/DDBJ databases">
        <title>Diversity of trophic interactions inside an arsenic-rich microbial ecosystem.</title>
        <authorList>
            <person name="Bertin P.N."/>
            <person name="Heinrich-Salmeron A."/>
            <person name="Pelletier E."/>
            <person name="Goulhen-Chollet F."/>
            <person name="Arsene-Ploetze F."/>
            <person name="Gallien S."/>
            <person name="Calteau A."/>
            <person name="Vallenet D."/>
            <person name="Casiot C."/>
            <person name="Chane-Woon-Ming B."/>
            <person name="Giloteaux L."/>
            <person name="Barakat M."/>
            <person name="Bonnefoy V."/>
            <person name="Bruneel O."/>
            <person name="Chandler M."/>
            <person name="Cleiss J."/>
            <person name="Duran R."/>
            <person name="Elbaz-Poulichet F."/>
            <person name="Fonknechten N."/>
            <person name="Lauga B."/>
            <person name="Mornico D."/>
            <person name="Ortet P."/>
            <person name="Schaeffer C."/>
            <person name="Siguier P."/>
            <person name="Alexander Thil Smith A."/>
            <person name="Van Dorsselaer A."/>
            <person name="Weissenbach J."/>
            <person name="Medigue C."/>
            <person name="Le Paslier D."/>
        </authorList>
    </citation>
    <scope>NUCLEOTIDE SEQUENCE</scope>
</reference>
<protein>
    <submittedName>
        <fullName evidence="1">Uncharacterized protein</fullName>
    </submittedName>
</protein>
<name>E6QX54_9ZZZZ</name>